<evidence type="ECO:0000313" key="2">
    <source>
        <dbReference type="EnsemblMetazoa" id="Aqu2.1.16924_001"/>
    </source>
</evidence>
<dbReference type="PANTHER" id="PTHR31025">
    <property type="entry name" value="SI:CH211-196P9.1-RELATED"/>
    <property type="match status" value="1"/>
</dbReference>
<dbReference type="OrthoDB" id="8948707at2759"/>
<protein>
    <recommendedName>
        <fullName evidence="3">SAM domain-containing protein</fullName>
    </recommendedName>
</protein>
<dbReference type="AlphaFoldDB" id="A0A1X7TPG2"/>
<sequence length="555" mass="62246">MDQEALEKLSPSALSEFLNTDVGIPLSICQAFEEELVDGPALLDLTEEDVKGICKKIGPTKKICRFINQVLGDKSEVISTDVSSVRPSSSQLNPSMFSPPIAHSPSLSDLPSSPVSHKLKLKSFSSSLSHNDPSSPISFISSPSPLTCTDSDECSSSISSLHVSSKFFIPDTWRPSIMECINAPSETEARRLLTPKIRSEIVRDLVTQMYTVWPNPKSAESTVVARKLVSKYVFMKDKGQAVSGYGSWERKIIDRIHNVSVSVKRKETNESSDAPVSKRGRPKSTTLASRYPPLQHDFSDDTSFNRNIDKIKSEMCMSNPRKQVLLKLMEDTYARRREMVLGKQGVVSVSHVLELFPCLKMYSILNQEVSLVLDKDVLTPGLESWKSTWVSAIIDYSESLKSKAMVQARQQYKEAYEDDEECNEKLALSMLVQMLGKKTLSNIYKQYELMDNPEEVAQKSISPYPMIGYFTNGVGEPSYFVFVEGQILIKLNLFAKALGIWLFSHYIFNLEYFKDIKDCALFLQEFVFSLPSGQRKTSSYLSVTTSIKSYADSSL</sequence>
<dbReference type="SUPFAM" id="SSF47769">
    <property type="entry name" value="SAM/Pointed domain"/>
    <property type="match status" value="1"/>
</dbReference>
<feature type="region of interest" description="Disordered" evidence="1">
    <location>
        <begin position="264"/>
        <end position="297"/>
    </location>
</feature>
<dbReference type="Gene3D" id="1.10.150.50">
    <property type="entry name" value="Transcription Factor, Ets-1"/>
    <property type="match status" value="1"/>
</dbReference>
<organism evidence="2">
    <name type="scientific">Amphimedon queenslandica</name>
    <name type="common">Sponge</name>
    <dbReference type="NCBI Taxonomy" id="400682"/>
    <lineage>
        <taxon>Eukaryota</taxon>
        <taxon>Metazoa</taxon>
        <taxon>Porifera</taxon>
        <taxon>Demospongiae</taxon>
        <taxon>Heteroscleromorpha</taxon>
        <taxon>Haplosclerida</taxon>
        <taxon>Niphatidae</taxon>
        <taxon>Amphimedon</taxon>
    </lineage>
</organism>
<reference evidence="2" key="1">
    <citation type="submission" date="2017-05" db="UniProtKB">
        <authorList>
            <consortium name="EnsemblMetazoa"/>
        </authorList>
    </citation>
    <scope>IDENTIFICATION</scope>
</reference>
<dbReference type="InParanoid" id="A0A1X7TPG2"/>
<dbReference type="PANTHER" id="PTHR31025:SF9">
    <property type="entry name" value="SI:DKEY-286J15.1"/>
    <property type="match status" value="1"/>
</dbReference>
<dbReference type="InterPro" id="IPR013761">
    <property type="entry name" value="SAM/pointed_sf"/>
</dbReference>
<proteinExistence type="predicted"/>
<name>A0A1X7TPG2_AMPQE</name>
<dbReference type="EnsemblMetazoa" id="Aqu2.1.16924_001">
    <property type="protein sequence ID" value="Aqu2.1.16924_001"/>
    <property type="gene ID" value="Aqu2.1.16924"/>
</dbReference>
<accession>A0A1X7TPG2</accession>
<evidence type="ECO:0000256" key="1">
    <source>
        <dbReference type="SAM" id="MobiDB-lite"/>
    </source>
</evidence>
<evidence type="ECO:0008006" key="3">
    <source>
        <dbReference type="Google" id="ProtNLM"/>
    </source>
</evidence>